<name>A0AAQ3P662_VIGMU</name>
<protein>
    <submittedName>
        <fullName evidence="2">Uncharacterized protein</fullName>
    </submittedName>
</protein>
<sequence>MADSGNNNEDFGLVSGGTPLVVFCLQVDDEDVREMVAPRRSLMTNSRGVARFAILLGAMEDSRRKVLHDGGWRRFRSLVTAMEALQVEMTKMSRTREASRGGHGGCGDGCWQ</sequence>
<keyword evidence="3" id="KW-1185">Reference proteome</keyword>
<organism evidence="2 3">
    <name type="scientific">Vigna mungo</name>
    <name type="common">Black gram</name>
    <name type="synonym">Phaseolus mungo</name>
    <dbReference type="NCBI Taxonomy" id="3915"/>
    <lineage>
        <taxon>Eukaryota</taxon>
        <taxon>Viridiplantae</taxon>
        <taxon>Streptophyta</taxon>
        <taxon>Embryophyta</taxon>
        <taxon>Tracheophyta</taxon>
        <taxon>Spermatophyta</taxon>
        <taxon>Magnoliopsida</taxon>
        <taxon>eudicotyledons</taxon>
        <taxon>Gunneridae</taxon>
        <taxon>Pentapetalae</taxon>
        <taxon>rosids</taxon>
        <taxon>fabids</taxon>
        <taxon>Fabales</taxon>
        <taxon>Fabaceae</taxon>
        <taxon>Papilionoideae</taxon>
        <taxon>50 kb inversion clade</taxon>
        <taxon>NPAAA clade</taxon>
        <taxon>indigoferoid/millettioid clade</taxon>
        <taxon>Phaseoleae</taxon>
        <taxon>Vigna</taxon>
    </lineage>
</organism>
<accession>A0AAQ3P662</accession>
<proteinExistence type="predicted"/>
<evidence type="ECO:0000313" key="3">
    <source>
        <dbReference type="Proteomes" id="UP001374535"/>
    </source>
</evidence>
<dbReference type="AlphaFoldDB" id="A0AAQ3P662"/>
<feature type="region of interest" description="Disordered" evidence="1">
    <location>
        <begin position="92"/>
        <end position="112"/>
    </location>
</feature>
<evidence type="ECO:0000313" key="2">
    <source>
        <dbReference type="EMBL" id="WVZ21681.1"/>
    </source>
</evidence>
<reference evidence="2 3" key="1">
    <citation type="journal article" date="2023" name="Life. Sci Alliance">
        <title>Evolutionary insights into 3D genome organization and epigenetic landscape of Vigna mungo.</title>
        <authorList>
            <person name="Junaid A."/>
            <person name="Singh B."/>
            <person name="Bhatia S."/>
        </authorList>
    </citation>
    <scope>NUCLEOTIDE SEQUENCE [LARGE SCALE GENOMIC DNA]</scope>
    <source>
        <strain evidence="2">Urdbean</strain>
    </source>
</reference>
<dbReference type="EMBL" id="CP144699">
    <property type="protein sequence ID" value="WVZ21681.1"/>
    <property type="molecule type" value="Genomic_DNA"/>
</dbReference>
<dbReference type="Proteomes" id="UP001374535">
    <property type="component" value="Chromosome 2"/>
</dbReference>
<gene>
    <name evidence="2" type="ORF">V8G54_009003</name>
</gene>
<feature type="compositionally biased region" description="Gly residues" evidence="1">
    <location>
        <begin position="101"/>
        <end position="112"/>
    </location>
</feature>
<evidence type="ECO:0000256" key="1">
    <source>
        <dbReference type="SAM" id="MobiDB-lite"/>
    </source>
</evidence>